<dbReference type="EMBL" id="WVTB01000117">
    <property type="protein sequence ID" value="KAF3797242.1"/>
    <property type="molecule type" value="Genomic_DNA"/>
</dbReference>
<reference evidence="3" key="2">
    <citation type="submission" date="2020-03" db="EMBL/GenBank/DDBJ databases">
        <authorList>
            <person name="Fu F.-F."/>
            <person name="Chen J."/>
        </authorList>
    </citation>
    <scope>NUCLEOTIDE SEQUENCE</scope>
    <source>
        <strain evidence="3">Lc1</strain>
    </source>
</reference>
<reference evidence="3" key="1">
    <citation type="journal article" date="2020" name="Phytopathology">
        <title>Genome sequence and comparative analysis of Colletotrichum gloeosporioides isolated from Liriodendron leaves.</title>
        <authorList>
            <person name="Fu F.F."/>
            <person name="Hao Z."/>
            <person name="Wang P."/>
            <person name="Lu Y."/>
            <person name="Xue L.J."/>
            <person name="Wei G."/>
            <person name="Tian Y."/>
            <person name="Baishi H."/>
            <person name="Xu H."/>
            <person name="Shi J."/>
            <person name="Cheng T."/>
            <person name="Wang G."/>
            <person name="Yi Y."/>
            <person name="Chen J."/>
        </authorList>
    </citation>
    <scope>NUCLEOTIDE SEQUENCE</scope>
    <source>
        <strain evidence="3">Lc1</strain>
    </source>
</reference>
<dbReference type="InterPro" id="IPR029063">
    <property type="entry name" value="SAM-dependent_MTases_sf"/>
</dbReference>
<dbReference type="CDD" id="cd02440">
    <property type="entry name" value="AdoMet_MTases"/>
    <property type="match status" value="1"/>
</dbReference>
<evidence type="ECO:0000313" key="4">
    <source>
        <dbReference type="Proteomes" id="UP000613401"/>
    </source>
</evidence>
<name>A0A8H4C4H5_COLGL</name>
<evidence type="ECO:0000256" key="1">
    <source>
        <dbReference type="ARBA" id="ARBA00038158"/>
    </source>
</evidence>
<dbReference type="RefSeq" id="XP_045256406.1">
    <property type="nucleotide sequence ID" value="XM_045409161.1"/>
</dbReference>
<comment type="caution">
    <text evidence="3">The sequence shown here is derived from an EMBL/GenBank/DDBJ whole genome shotgun (WGS) entry which is preliminary data.</text>
</comment>
<feature type="compositionally biased region" description="Low complexity" evidence="2">
    <location>
        <begin position="12"/>
        <end position="25"/>
    </location>
</feature>
<comment type="similarity">
    <text evidence="1">Belongs to the methyltransferase superfamily. LaeA methyltransferase family.</text>
</comment>
<evidence type="ECO:0000313" key="3">
    <source>
        <dbReference type="EMBL" id="KAF3797242.1"/>
    </source>
</evidence>
<accession>A0A8H4C4H5</accession>
<dbReference type="GO" id="GO:0008168">
    <property type="term" value="F:methyltransferase activity"/>
    <property type="evidence" value="ECO:0007669"/>
    <property type="project" value="TreeGrafter"/>
</dbReference>
<evidence type="ECO:0000256" key="2">
    <source>
        <dbReference type="SAM" id="MobiDB-lite"/>
    </source>
</evidence>
<dbReference type="Gene3D" id="3.40.50.150">
    <property type="entry name" value="Vaccinia Virus protein VP39"/>
    <property type="match status" value="1"/>
</dbReference>
<dbReference type="Proteomes" id="UP000613401">
    <property type="component" value="Unassembled WGS sequence"/>
</dbReference>
<dbReference type="AlphaFoldDB" id="A0A8H4C4H5"/>
<feature type="region of interest" description="Disordered" evidence="2">
    <location>
        <begin position="1"/>
        <end position="27"/>
    </location>
</feature>
<dbReference type="SUPFAM" id="SSF53335">
    <property type="entry name" value="S-adenosyl-L-methionine-dependent methyltransferases"/>
    <property type="match status" value="1"/>
</dbReference>
<dbReference type="PANTHER" id="PTHR43591:SF31">
    <property type="entry name" value="LAEA-LIKE, PUTATIVE (AFU_ORTHOLOGUE AFUA_8G01930)-RELATED"/>
    <property type="match status" value="1"/>
</dbReference>
<organism evidence="3 4">
    <name type="scientific">Colletotrichum gloeosporioides</name>
    <name type="common">Anthracnose fungus</name>
    <name type="synonym">Glomerella cingulata</name>
    <dbReference type="NCBI Taxonomy" id="474922"/>
    <lineage>
        <taxon>Eukaryota</taxon>
        <taxon>Fungi</taxon>
        <taxon>Dikarya</taxon>
        <taxon>Ascomycota</taxon>
        <taxon>Pezizomycotina</taxon>
        <taxon>Sordariomycetes</taxon>
        <taxon>Hypocreomycetidae</taxon>
        <taxon>Glomerellales</taxon>
        <taxon>Glomerellaceae</taxon>
        <taxon>Colletotrichum</taxon>
        <taxon>Colletotrichum gloeosporioides species complex</taxon>
    </lineage>
</organism>
<gene>
    <name evidence="3" type="ORF">GCG54_00009212</name>
</gene>
<keyword evidence="4" id="KW-1185">Reference proteome</keyword>
<protein>
    <submittedName>
        <fullName evidence="3">Secondary metabolism regulator LAE1</fullName>
    </submittedName>
</protein>
<dbReference type="Pfam" id="PF13489">
    <property type="entry name" value="Methyltransf_23"/>
    <property type="match status" value="1"/>
</dbReference>
<dbReference type="GeneID" id="69016346"/>
<sequence>MSEKAASRRSSKAGSPAAAASSPPAVTEGQITAHLDIEIDAEDPADNDSVFDTASRRLTCRKLASSTTSVNESILNYRTENGRTYHRYKEGKYMYPNDEQEVDRLDLQHNMYLLTFDNKLGTAPPNDMDSHIGRVLDCGTGSGIWAIEFGDEHPEAEVLGVDLSANFPEYVPPNVKFEIDDIEEPWTWSRPFDYIHSRMMTSAINDWRAYLAQCYDHLNPGGYLELNDADVNPLSDDGTLKPDSALSRCMCMMAEASEILGRPFVDVQGLKDVMVDVGFEDVHVHRFKWPTNPWARHSKYKELGFWCEENFAGNWEGIIMAPFTRGLKWTREETMVFAMEVRKELKDRSIHAYFSIWSIYGRKPGGR</sequence>
<proteinExistence type="inferred from homology"/>
<dbReference type="PANTHER" id="PTHR43591">
    <property type="entry name" value="METHYLTRANSFERASE"/>
    <property type="match status" value="1"/>
</dbReference>